<proteinExistence type="predicted"/>
<dbReference type="GO" id="GO:0004519">
    <property type="term" value="F:endonuclease activity"/>
    <property type="evidence" value="ECO:0007669"/>
    <property type="project" value="UniProtKB-KW"/>
</dbReference>
<dbReference type="InterPro" id="IPR003615">
    <property type="entry name" value="HNH_nuc"/>
</dbReference>
<dbReference type="Gene3D" id="1.10.30.50">
    <property type="match status" value="1"/>
</dbReference>
<accession>A0A8S5MNT3</accession>
<dbReference type="InterPro" id="IPR002711">
    <property type="entry name" value="HNH"/>
</dbReference>
<dbReference type="EMBL" id="BK014941">
    <property type="protein sequence ID" value="DAD83727.1"/>
    <property type="molecule type" value="Genomic_DNA"/>
</dbReference>
<keyword evidence="2" id="KW-0255">Endonuclease</keyword>
<organism evidence="2">
    <name type="scientific">Myoviridae sp. ctI7W9</name>
    <dbReference type="NCBI Taxonomy" id="2826636"/>
    <lineage>
        <taxon>Viruses</taxon>
        <taxon>Duplodnaviria</taxon>
        <taxon>Heunggongvirae</taxon>
        <taxon>Uroviricota</taxon>
        <taxon>Caudoviricetes</taxon>
    </lineage>
</organism>
<keyword evidence="2" id="KW-0540">Nuclease</keyword>
<dbReference type="GO" id="GO:0003676">
    <property type="term" value="F:nucleic acid binding"/>
    <property type="evidence" value="ECO:0007669"/>
    <property type="project" value="InterPro"/>
</dbReference>
<sequence>MNRQRFNSKTRERVYTKCNGHCAYCGAEIPISKMQIDHLIPFEFAEAYAAQGIDLNAIKNLMPSCRSCNNYKSSLTLEKFRQAIERWPEVLQRDNTTYRNAVRFGMIEPKPHKVMFYFELLKEEK</sequence>
<dbReference type="GO" id="GO:0008270">
    <property type="term" value="F:zinc ion binding"/>
    <property type="evidence" value="ECO:0007669"/>
    <property type="project" value="InterPro"/>
</dbReference>
<evidence type="ECO:0000259" key="1">
    <source>
        <dbReference type="SMART" id="SM00507"/>
    </source>
</evidence>
<protein>
    <submittedName>
        <fullName evidence="2">RECOMBINATION ENDONUCLEASE VII</fullName>
    </submittedName>
</protein>
<evidence type="ECO:0000313" key="2">
    <source>
        <dbReference type="EMBL" id="DAD83727.1"/>
    </source>
</evidence>
<dbReference type="SMART" id="SM00507">
    <property type="entry name" value="HNHc"/>
    <property type="match status" value="1"/>
</dbReference>
<feature type="domain" description="HNH nuclease" evidence="1">
    <location>
        <begin position="9"/>
        <end position="70"/>
    </location>
</feature>
<dbReference type="CDD" id="cd00085">
    <property type="entry name" value="HNHc"/>
    <property type="match status" value="1"/>
</dbReference>
<reference evidence="2" key="1">
    <citation type="journal article" date="2021" name="Proc. Natl. Acad. Sci. U.S.A.">
        <title>A Catalog of Tens of Thousands of Viruses from Human Metagenomes Reveals Hidden Associations with Chronic Diseases.</title>
        <authorList>
            <person name="Tisza M.J."/>
            <person name="Buck C.B."/>
        </authorList>
    </citation>
    <scope>NUCLEOTIDE SEQUENCE</scope>
    <source>
        <strain evidence="2">CtI7W9</strain>
    </source>
</reference>
<name>A0A8S5MNT3_9CAUD</name>
<dbReference type="Pfam" id="PF01844">
    <property type="entry name" value="HNH"/>
    <property type="match status" value="1"/>
</dbReference>
<keyword evidence="2" id="KW-0378">Hydrolase</keyword>